<keyword evidence="1" id="KW-1133">Transmembrane helix</keyword>
<evidence type="ECO:0000313" key="2">
    <source>
        <dbReference type="EMBL" id="VEJ21819.1"/>
    </source>
</evidence>
<feature type="transmembrane region" description="Helical" evidence="1">
    <location>
        <begin position="66"/>
        <end position="88"/>
    </location>
</feature>
<keyword evidence="1" id="KW-0472">Membrane</keyword>
<organism evidence="2 3">
    <name type="scientific">Neisseria animaloris</name>
    <dbReference type="NCBI Taxonomy" id="326522"/>
    <lineage>
        <taxon>Bacteria</taxon>
        <taxon>Pseudomonadati</taxon>
        <taxon>Pseudomonadota</taxon>
        <taxon>Betaproteobacteria</taxon>
        <taxon>Neisseriales</taxon>
        <taxon>Neisseriaceae</taxon>
        <taxon>Neisseria</taxon>
    </lineage>
</organism>
<dbReference type="EMBL" id="LR134516">
    <property type="protein sequence ID" value="VEJ21819.1"/>
    <property type="molecule type" value="Genomic_DNA"/>
</dbReference>
<keyword evidence="3" id="KW-1185">Reference proteome</keyword>
<protein>
    <submittedName>
        <fullName evidence="2">Uncharacterized protein</fullName>
    </submittedName>
</protein>
<proteinExistence type="predicted"/>
<feature type="transmembrane region" description="Helical" evidence="1">
    <location>
        <begin position="28"/>
        <end position="50"/>
    </location>
</feature>
<dbReference type="Proteomes" id="UP000268229">
    <property type="component" value="Chromosome"/>
</dbReference>
<name>A0A3S5BW25_9NEIS</name>
<gene>
    <name evidence="2" type="ORF">NCTC12227_01579</name>
</gene>
<dbReference type="KEGG" id="nani:NCTC12227_01579"/>
<accession>A0A3S5BW25</accession>
<reference evidence="2 3" key="1">
    <citation type="submission" date="2018-12" db="EMBL/GenBank/DDBJ databases">
        <authorList>
            <consortium name="Pathogen Informatics"/>
        </authorList>
    </citation>
    <scope>NUCLEOTIDE SEQUENCE [LARGE SCALE GENOMIC DNA]</scope>
    <source>
        <strain evidence="2 3">NCTC12227</strain>
    </source>
</reference>
<sequence length="92" mass="9892">MSDIQQHRTNLSPMYQNAVAPAVGLGEWIVTLIVLMIPLVNIIMLLVWAFSSGTNPSKANFCKAQLLFMLVSIVIAAVLVFGMGVGAASMQQ</sequence>
<dbReference type="RefSeq" id="WP_107879458.1">
    <property type="nucleotide sequence ID" value="NZ_JBGNXI010000007.1"/>
</dbReference>
<dbReference type="STRING" id="326522.BWD08_09635"/>
<dbReference type="OrthoDB" id="2943819at2"/>
<evidence type="ECO:0000256" key="1">
    <source>
        <dbReference type="SAM" id="Phobius"/>
    </source>
</evidence>
<keyword evidence="1" id="KW-0812">Transmembrane</keyword>
<evidence type="ECO:0000313" key="3">
    <source>
        <dbReference type="Proteomes" id="UP000268229"/>
    </source>
</evidence>
<dbReference type="AlphaFoldDB" id="A0A3S5BW25"/>